<dbReference type="InterPro" id="IPR038116">
    <property type="entry name" value="TrpR-like_sf"/>
</dbReference>
<protein>
    <recommendedName>
        <fullName evidence="3">TrpR like protein, YerC/YecD</fullName>
    </recommendedName>
</protein>
<dbReference type="EMBL" id="PEVA01000180">
    <property type="protein sequence ID" value="PIV08145.1"/>
    <property type="molecule type" value="Genomic_DNA"/>
</dbReference>
<dbReference type="SUPFAM" id="SSF48295">
    <property type="entry name" value="TrpR-like"/>
    <property type="match status" value="1"/>
</dbReference>
<sequence>MVRLSRYKVNKTIMQRIFKLLFDVIGKHKNKDEFFSILFDIISPSEQLMIAKRIAAMYLIQKGMDYTIICDVLKISSASLAKYTLLLDRSKGIKQILEVLIQHNKVNLILRDIFISLNGPGSYGINWKTAQKIKREVEKEKIQGI</sequence>
<dbReference type="GO" id="GO:0043565">
    <property type="term" value="F:sequence-specific DNA binding"/>
    <property type="evidence" value="ECO:0007669"/>
    <property type="project" value="InterPro"/>
</dbReference>
<dbReference type="InterPro" id="IPR010921">
    <property type="entry name" value="Trp_repressor/repl_initiator"/>
</dbReference>
<accession>A0A2M7BRN3</accession>
<evidence type="ECO:0000313" key="1">
    <source>
        <dbReference type="EMBL" id="PIV08145.1"/>
    </source>
</evidence>
<reference evidence="2" key="1">
    <citation type="submission" date="2017-09" db="EMBL/GenBank/DDBJ databases">
        <title>Depth-based differentiation of microbial function through sediment-hosted aquifers and enrichment of novel symbionts in the deep terrestrial subsurface.</title>
        <authorList>
            <person name="Probst A.J."/>
            <person name="Ladd B."/>
            <person name="Jarett J.K."/>
            <person name="Geller-Mcgrath D.E."/>
            <person name="Sieber C.M.K."/>
            <person name="Emerson J.B."/>
            <person name="Anantharaman K."/>
            <person name="Thomas B.C."/>
            <person name="Malmstrom R."/>
            <person name="Stieglmeier M."/>
            <person name="Klingl A."/>
            <person name="Woyke T."/>
            <person name="Ryan C.M."/>
            <person name="Banfield J.F."/>
        </authorList>
    </citation>
    <scope>NUCLEOTIDE SEQUENCE [LARGE SCALE GENOMIC DNA]</scope>
</reference>
<comment type="caution">
    <text evidence="1">The sequence shown here is derived from an EMBL/GenBank/DDBJ whole genome shotgun (WGS) entry which is preliminary data.</text>
</comment>
<organism evidence="1 2">
    <name type="scientific">Candidatus Roizmanbacteria bacterium CG03_land_8_20_14_0_80_39_12</name>
    <dbReference type="NCBI Taxonomy" id="1974847"/>
    <lineage>
        <taxon>Bacteria</taxon>
        <taxon>Candidatus Roizmaniibacteriota</taxon>
    </lineage>
</organism>
<dbReference type="Gene3D" id="1.10.1270.10">
    <property type="entry name" value="TrpR-like"/>
    <property type="match status" value="1"/>
</dbReference>
<proteinExistence type="predicted"/>
<name>A0A2M7BRN3_9BACT</name>
<dbReference type="AlphaFoldDB" id="A0A2M7BRN3"/>
<gene>
    <name evidence="1" type="ORF">COS52_04245</name>
</gene>
<dbReference type="Proteomes" id="UP000230119">
    <property type="component" value="Unassembled WGS sequence"/>
</dbReference>
<evidence type="ECO:0008006" key="3">
    <source>
        <dbReference type="Google" id="ProtNLM"/>
    </source>
</evidence>
<evidence type="ECO:0000313" key="2">
    <source>
        <dbReference type="Proteomes" id="UP000230119"/>
    </source>
</evidence>